<dbReference type="Gene3D" id="1.20.140.160">
    <property type="match status" value="1"/>
</dbReference>
<dbReference type="RefSeq" id="WP_078117544.1">
    <property type="nucleotide sequence ID" value="NZ_JABAGV010000026.1"/>
</dbReference>
<dbReference type="GO" id="GO:0006352">
    <property type="term" value="P:DNA-templated transcription initiation"/>
    <property type="evidence" value="ECO:0007669"/>
    <property type="project" value="InterPro"/>
</dbReference>
<dbReference type="PANTHER" id="PTHR30603:SF47">
    <property type="entry name" value="RNA POLYMERASE SIGMA FACTOR SIGD, CHLOROPLASTIC"/>
    <property type="match status" value="1"/>
</dbReference>
<dbReference type="InterPro" id="IPR011010">
    <property type="entry name" value="DNA_brk_join_enz"/>
</dbReference>
<dbReference type="InterPro" id="IPR013324">
    <property type="entry name" value="RNA_pol_sigma_r3/r4-like"/>
</dbReference>
<dbReference type="InterPro" id="IPR010998">
    <property type="entry name" value="Integrase_recombinase_N"/>
</dbReference>
<dbReference type="Proteomes" id="UP001194098">
    <property type="component" value="Unassembled WGS sequence"/>
</dbReference>
<reference evidence="7" key="2">
    <citation type="submission" date="2020-04" db="EMBL/GenBank/DDBJ databases">
        <authorList>
            <person name="Brown S."/>
        </authorList>
    </citation>
    <scope>NUCLEOTIDE SEQUENCE</scope>
    <source>
        <strain evidence="7">DJ015</strain>
    </source>
</reference>
<keyword evidence="3 5" id="KW-0238">DNA-binding</keyword>
<dbReference type="InterPro" id="IPR000943">
    <property type="entry name" value="RNA_pol_sigma70"/>
</dbReference>
<evidence type="ECO:0000256" key="2">
    <source>
        <dbReference type="ARBA" id="ARBA00023082"/>
    </source>
</evidence>
<dbReference type="InterPro" id="IPR013325">
    <property type="entry name" value="RNA_pol_sigma_r2"/>
</dbReference>
<comment type="caution">
    <text evidence="8">The sequence shown here is derived from an EMBL/GenBank/DDBJ whole genome shotgun (WGS) entry which is preliminary data.</text>
</comment>
<sequence length="329" mass="38814">MKRKIIEVSTKGITFDRGYDEFIFNCRAKNLRPATIQFYDNSIKSIYKFIDPKMPIRDITKATVDSFIIGRQNELDIKDITIHTYLRTLKAILYYFMKVGYMEKFHIPLVKYDKPVIETYTNQFDDLVQAGTVGLINAANKYNNELENKAGFITYAFQYIKREIFSCVNGRSEKEISNNRLYNSCVSLDVPIQEDNDIQLKDTIESIDYGFENVEETIYIKQLREELENAMLNNNTLKEREILQLCYGWDYQKAFTYKEAAEVLKLNQNNIPQIEFNALRKLRNSTWGKEKVKEYMRDKVESIMENSRYNQDKVIDKINLIDKYFSGVI</sequence>
<evidence type="ECO:0000313" key="8">
    <source>
        <dbReference type="EMBL" id="OOP70686.1"/>
    </source>
</evidence>
<dbReference type="Pfam" id="PF13102">
    <property type="entry name" value="Phage_int_SAM_5"/>
    <property type="match status" value="1"/>
</dbReference>
<keyword evidence="2" id="KW-0731">Sigma factor</keyword>
<evidence type="ECO:0000313" key="7">
    <source>
        <dbReference type="EMBL" id="MBC2475348.1"/>
    </source>
</evidence>
<keyword evidence="1" id="KW-0805">Transcription regulation</keyword>
<dbReference type="InterPro" id="IPR014284">
    <property type="entry name" value="RNA_pol_sigma-70_dom"/>
</dbReference>
<dbReference type="NCBIfam" id="TIGR02937">
    <property type="entry name" value="sigma70-ECF"/>
    <property type="match status" value="1"/>
</dbReference>
<dbReference type="InterPro" id="IPR007630">
    <property type="entry name" value="RNA_pol_sigma70_r4"/>
</dbReference>
<dbReference type="AlphaFoldDB" id="A0A1S9MZH1"/>
<dbReference type="InterPro" id="IPR050239">
    <property type="entry name" value="Sigma-70_RNA_pol_init_factors"/>
</dbReference>
<feature type="domain" description="Core-binding (CB)" evidence="6">
    <location>
        <begin position="13"/>
        <end position="97"/>
    </location>
</feature>
<dbReference type="PROSITE" id="PS00715">
    <property type="entry name" value="SIGMA70_1"/>
    <property type="match status" value="1"/>
</dbReference>
<name>A0A1S9MZH1_CLOBE</name>
<evidence type="ECO:0000256" key="3">
    <source>
        <dbReference type="ARBA" id="ARBA00023125"/>
    </source>
</evidence>
<dbReference type="InterPro" id="IPR025269">
    <property type="entry name" value="SAM-like_dom"/>
</dbReference>
<gene>
    <name evidence="8" type="ORF">CBEIBR21_25115</name>
    <name evidence="7" type="ORF">HGI39_11610</name>
</gene>
<evidence type="ECO:0000259" key="6">
    <source>
        <dbReference type="PROSITE" id="PS51900"/>
    </source>
</evidence>
<dbReference type="Gene3D" id="1.10.150.130">
    <property type="match status" value="1"/>
</dbReference>
<accession>A0A1S9MZH1</accession>
<proteinExistence type="predicted"/>
<dbReference type="PANTHER" id="PTHR30603">
    <property type="entry name" value="RNA POLYMERASE SIGMA FACTOR RPO"/>
    <property type="match status" value="1"/>
</dbReference>
<dbReference type="GO" id="GO:0016987">
    <property type="term" value="F:sigma factor activity"/>
    <property type="evidence" value="ECO:0007669"/>
    <property type="project" value="UniProtKB-KW"/>
</dbReference>
<dbReference type="PRINTS" id="PR00046">
    <property type="entry name" value="SIGMA70FCT"/>
</dbReference>
<dbReference type="Pfam" id="PF04545">
    <property type="entry name" value="Sigma70_r4"/>
    <property type="match status" value="1"/>
</dbReference>
<evidence type="ECO:0000256" key="5">
    <source>
        <dbReference type="PROSITE-ProRule" id="PRU01248"/>
    </source>
</evidence>
<evidence type="ECO:0000256" key="1">
    <source>
        <dbReference type="ARBA" id="ARBA00023015"/>
    </source>
</evidence>
<keyword evidence="4" id="KW-0804">Transcription</keyword>
<dbReference type="Proteomes" id="UP000190959">
    <property type="component" value="Unassembled WGS sequence"/>
</dbReference>
<organism evidence="8 9">
    <name type="scientific">Clostridium beijerinckii</name>
    <name type="common">Clostridium MP</name>
    <dbReference type="NCBI Taxonomy" id="1520"/>
    <lineage>
        <taxon>Bacteria</taxon>
        <taxon>Bacillati</taxon>
        <taxon>Bacillota</taxon>
        <taxon>Clostridia</taxon>
        <taxon>Eubacteriales</taxon>
        <taxon>Clostridiaceae</taxon>
        <taxon>Clostridium</taxon>
    </lineage>
</organism>
<dbReference type="GO" id="GO:0003677">
    <property type="term" value="F:DNA binding"/>
    <property type="evidence" value="ECO:0007669"/>
    <property type="project" value="UniProtKB-UniRule"/>
</dbReference>
<reference evidence="8 9" key="1">
    <citation type="submission" date="2017-02" db="EMBL/GenBank/DDBJ databases">
        <title>Genome sequence of Clostridium beijerinckii Br21.</title>
        <authorList>
            <person name="Fonseca B.C."/>
            <person name="Guazzaroni M.E."/>
            <person name="Riano-Pachon D.M."/>
            <person name="Reginatto V."/>
        </authorList>
    </citation>
    <scope>NUCLEOTIDE SEQUENCE [LARGE SCALE GENOMIC DNA]</scope>
    <source>
        <strain evidence="8 9">Br21</strain>
    </source>
</reference>
<dbReference type="InterPro" id="IPR044068">
    <property type="entry name" value="CB"/>
</dbReference>
<evidence type="ECO:0000313" key="9">
    <source>
        <dbReference type="Proteomes" id="UP000190959"/>
    </source>
</evidence>
<protein>
    <submittedName>
        <fullName evidence="7">Sigma-70 family RNA polymerase sigma factor</fullName>
    </submittedName>
</protein>
<dbReference type="Gene3D" id="1.10.601.10">
    <property type="entry name" value="RNA Polymerase Primary Sigma Factor"/>
    <property type="match status" value="1"/>
</dbReference>
<dbReference type="SUPFAM" id="SSF88946">
    <property type="entry name" value="Sigma2 domain of RNA polymerase sigma factors"/>
    <property type="match status" value="1"/>
</dbReference>
<dbReference type="EMBL" id="MWMH01000013">
    <property type="protein sequence ID" value="OOP70686.1"/>
    <property type="molecule type" value="Genomic_DNA"/>
</dbReference>
<dbReference type="EMBL" id="JABAGV010000026">
    <property type="protein sequence ID" value="MBC2475348.1"/>
    <property type="molecule type" value="Genomic_DNA"/>
</dbReference>
<reference evidence="7" key="3">
    <citation type="journal article" date="2022" name="Nat. Biotechnol.">
        <title>Carbon-negative production of acetone and isopropanol by gas fermentation at industrial pilot scale.</title>
        <authorList>
            <person name="Liew F.E."/>
            <person name="Nogle R."/>
            <person name="Abdalla T."/>
            <person name="Rasor B.J."/>
            <person name="Canter C."/>
            <person name="Jensen R.O."/>
            <person name="Wang L."/>
            <person name="Strutz J."/>
            <person name="Chirania P."/>
            <person name="De Tissera S."/>
            <person name="Mueller A.P."/>
            <person name="Ruan Z."/>
            <person name="Gao A."/>
            <person name="Tran L."/>
            <person name="Engle N.L."/>
            <person name="Bromley J.C."/>
            <person name="Daniell J."/>
            <person name="Conrado R."/>
            <person name="Tschaplinski T.J."/>
            <person name="Giannone R.J."/>
            <person name="Hettich R.L."/>
            <person name="Karim A.S."/>
            <person name="Simpson S.D."/>
            <person name="Brown S.D."/>
            <person name="Leang C."/>
            <person name="Jewett M.C."/>
            <person name="Kopke M."/>
        </authorList>
    </citation>
    <scope>NUCLEOTIDE SEQUENCE</scope>
    <source>
        <strain evidence="7">DJ015</strain>
    </source>
</reference>
<dbReference type="SUPFAM" id="SSF88659">
    <property type="entry name" value="Sigma3 and sigma4 domains of RNA polymerase sigma factors"/>
    <property type="match status" value="1"/>
</dbReference>
<dbReference type="PROSITE" id="PS51900">
    <property type="entry name" value="CB"/>
    <property type="match status" value="1"/>
</dbReference>
<dbReference type="SUPFAM" id="SSF56349">
    <property type="entry name" value="DNA breaking-rejoining enzymes"/>
    <property type="match status" value="1"/>
</dbReference>
<evidence type="ECO:0000256" key="4">
    <source>
        <dbReference type="ARBA" id="ARBA00023163"/>
    </source>
</evidence>